<evidence type="ECO:0000313" key="3">
    <source>
        <dbReference type="Proteomes" id="UP000824151"/>
    </source>
</evidence>
<organism evidence="2 3">
    <name type="scientific">Candidatus Nesterenkonia stercoripullorum</name>
    <dbReference type="NCBI Taxonomy" id="2838701"/>
    <lineage>
        <taxon>Bacteria</taxon>
        <taxon>Bacillati</taxon>
        <taxon>Actinomycetota</taxon>
        <taxon>Actinomycetes</taxon>
        <taxon>Micrococcales</taxon>
        <taxon>Micrococcaceae</taxon>
        <taxon>Nesterenkonia</taxon>
    </lineage>
</organism>
<reference evidence="2" key="2">
    <citation type="submission" date="2021-04" db="EMBL/GenBank/DDBJ databases">
        <authorList>
            <person name="Gilroy R."/>
        </authorList>
    </citation>
    <scope>NUCLEOTIDE SEQUENCE</scope>
    <source>
        <strain evidence="2">ChiHejej3B27-3195</strain>
    </source>
</reference>
<name>A0A9D1S178_9MICC</name>
<dbReference type="InterPro" id="IPR004360">
    <property type="entry name" value="Glyas_Fos-R_dOase_dom"/>
</dbReference>
<sequence length="261" mass="27863">MPANVSPGSPIWVDLTVQDLDAAKDFYSEIFGWAFTDMGPEYGHYHLIRSGDSDVGGAMRAMTLEGPAPDMPSTWSIYLKSVDADATVRAAETAGGQVALQPMDVGSLGRMAELTDPAGGRIGVWQSYDFEGFDLPLTPGTLAWFEVMSTDMRAALPFYEHVFGWKPAYMGDDGTFIEDAGAQTTAMYATNAPGAAATAGICDAAEWFDASQWRLYVSVEDADGTAQRIVERGGAVLDGPMDSPFGRVVTVADPEGASFQI</sequence>
<evidence type="ECO:0000259" key="1">
    <source>
        <dbReference type="PROSITE" id="PS51819"/>
    </source>
</evidence>
<dbReference type="AlphaFoldDB" id="A0A9D1S178"/>
<accession>A0A9D1S178</accession>
<reference evidence="2" key="1">
    <citation type="journal article" date="2021" name="PeerJ">
        <title>Extensive microbial diversity within the chicken gut microbiome revealed by metagenomics and culture.</title>
        <authorList>
            <person name="Gilroy R."/>
            <person name="Ravi A."/>
            <person name="Getino M."/>
            <person name="Pursley I."/>
            <person name="Horton D.L."/>
            <person name="Alikhan N.F."/>
            <person name="Baker D."/>
            <person name="Gharbi K."/>
            <person name="Hall N."/>
            <person name="Watson M."/>
            <person name="Adriaenssens E.M."/>
            <person name="Foster-Nyarko E."/>
            <person name="Jarju S."/>
            <person name="Secka A."/>
            <person name="Antonio M."/>
            <person name="Oren A."/>
            <person name="Chaudhuri R.R."/>
            <person name="La Ragione R."/>
            <person name="Hildebrand F."/>
            <person name="Pallen M.J."/>
        </authorList>
    </citation>
    <scope>NUCLEOTIDE SEQUENCE</scope>
    <source>
        <strain evidence="2">ChiHejej3B27-3195</strain>
    </source>
</reference>
<comment type="caution">
    <text evidence="2">The sequence shown here is derived from an EMBL/GenBank/DDBJ whole genome shotgun (WGS) entry which is preliminary data.</text>
</comment>
<dbReference type="Proteomes" id="UP000824151">
    <property type="component" value="Unassembled WGS sequence"/>
</dbReference>
<dbReference type="PROSITE" id="PS51819">
    <property type="entry name" value="VOC"/>
    <property type="match status" value="2"/>
</dbReference>
<gene>
    <name evidence="2" type="ORF">H9871_03290</name>
</gene>
<dbReference type="InterPro" id="IPR037523">
    <property type="entry name" value="VOC_core"/>
</dbReference>
<evidence type="ECO:0000313" key="2">
    <source>
        <dbReference type="EMBL" id="HIW99147.1"/>
    </source>
</evidence>
<dbReference type="EMBL" id="DXGD01000122">
    <property type="protein sequence ID" value="HIW99147.1"/>
    <property type="molecule type" value="Genomic_DNA"/>
</dbReference>
<feature type="domain" description="VOC" evidence="1">
    <location>
        <begin position="9"/>
        <end position="140"/>
    </location>
</feature>
<dbReference type="CDD" id="cd07247">
    <property type="entry name" value="SgaA_N_like"/>
    <property type="match status" value="2"/>
</dbReference>
<feature type="domain" description="VOC" evidence="1">
    <location>
        <begin position="141"/>
        <end position="261"/>
    </location>
</feature>
<dbReference type="InterPro" id="IPR052164">
    <property type="entry name" value="Anthracycline_SecMetBiosynth"/>
</dbReference>
<dbReference type="SUPFAM" id="SSF54593">
    <property type="entry name" value="Glyoxalase/Bleomycin resistance protein/Dihydroxybiphenyl dioxygenase"/>
    <property type="match status" value="2"/>
</dbReference>
<dbReference type="PANTHER" id="PTHR33993">
    <property type="entry name" value="GLYOXALASE-RELATED"/>
    <property type="match status" value="1"/>
</dbReference>
<dbReference type="Pfam" id="PF00903">
    <property type="entry name" value="Glyoxalase"/>
    <property type="match status" value="2"/>
</dbReference>
<dbReference type="PANTHER" id="PTHR33993:SF10">
    <property type="entry name" value="CONSERVED PROTEIN"/>
    <property type="match status" value="1"/>
</dbReference>
<dbReference type="Gene3D" id="3.10.180.10">
    <property type="entry name" value="2,3-Dihydroxybiphenyl 1,2-Dioxygenase, domain 1"/>
    <property type="match status" value="2"/>
</dbReference>
<dbReference type="InterPro" id="IPR029068">
    <property type="entry name" value="Glyas_Bleomycin-R_OHBP_Dase"/>
</dbReference>
<feature type="non-terminal residue" evidence="2">
    <location>
        <position position="261"/>
    </location>
</feature>
<protein>
    <submittedName>
        <fullName evidence="2">VOC family protein</fullName>
    </submittedName>
</protein>
<proteinExistence type="predicted"/>